<dbReference type="EMBL" id="CP027750">
    <property type="protein sequence ID" value="AZE30047.1"/>
    <property type="molecule type" value="Genomic_DNA"/>
</dbReference>
<gene>
    <name evidence="2" type="ORF">C4K07_3262</name>
</gene>
<dbReference type="Gene3D" id="3.20.20.450">
    <property type="entry name" value="EAL domain"/>
    <property type="match status" value="1"/>
</dbReference>
<evidence type="ECO:0000259" key="1">
    <source>
        <dbReference type="PROSITE" id="PS50883"/>
    </source>
</evidence>
<dbReference type="Pfam" id="PF00563">
    <property type="entry name" value="EAL"/>
    <property type="match status" value="1"/>
</dbReference>
<dbReference type="PANTHER" id="PTHR33121">
    <property type="entry name" value="CYCLIC DI-GMP PHOSPHODIESTERASE PDEF"/>
    <property type="match status" value="1"/>
</dbReference>
<dbReference type="PROSITE" id="PS50883">
    <property type="entry name" value="EAL"/>
    <property type="match status" value="1"/>
</dbReference>
<feature type="domain" description="EAL" evidence="1">
    <location>
        <begin position="1"/>
        <end position="247"/>
    </location>
</feature>
<evidence type="ECO:0000313" key="3">
    <source>
        <dbReference type="Proteomes" id="UP000280455"/>
    </source>
</evidence>
<protein>
    <submittedName>
        <fullName evidence="2">EAL domain protein</fullName>
    </submittedName>
</protein>
<dbReference type="InterPro" id="IPR035919">
    <property type="entry name" value="EAL_sf"/>
</dbReference>
<dbReference type="SMART" id="SM00052">
    <property type="entry name" value="EAL"/>
    <property type="match status" value="1"/>
</dbReference>
<dbReference type="RefSeq" id="WP_124301641.1">
    <property type="nucleotide sequence ID" value="NZ_CP027749.1"/>
</dbReference>
<proteinExistence type="predicted"/>
<dbReference type="InterPro" id="IPR050706">
    <property type="entry name" value="Cyclic-di-GMP_PDE-like"/>
</dbReference>
<dbReference type="AlphaFoldDB" id="A0AAD1E6H2"/>
<dbReference type="PANTHER" id="PTHR33121:SF23">
    <property type="entry name" value="CYCLIC DI-GMP PHOSPHODIESTERASE PDEB"/>
    <property type="match status" value="1"/>
</dbReference>
<dbReference type="SUPFAM" id="SSF141868">
    <property type="entry name" value="EAL domain-like"/>
    <property type="match status" value="1"/>
</dbReference>
<evidence type="ECO:0000313" key="2">
    <source>
        <dbReference type="EMBL" id="AZE30047.1"/>
    </source>
</evidence>
<dbReference type="InterPro" id="IPR001633">
    <property type="entry name" value="EAL_dom"/>
</dbReference>
<reference evidence="2 3" key="1">
    <citation type="submission" date="2018-03" db="EMBL/GenBank/DDBJ databases">
        <title>Diversity of phytobeneficial traits revealed by whole-genome analysis of worldwide-isolated phenazine-producing Pseudomonas spp.</title>
        <authorList>
            <person name="Biessy A."/>
            <person name="Novinscak A."/>
            <person name="Blom J."/>
            <person name="Leger G."/>
            <person name="Thomashow L.S."/>
            <person name="Cazorla F.M."/>
            <person name="Josic D."/>
            <person name="Filion M."/>
        </authorList>
    </citation>
    <scope>NUCLEOTIDE SEQUENCE [LARGE SCALE GENOMIC DNA]</scope>
    <source>
        <strain evidence="2 3">ChPhzS24</strain>
    </source>
</reference>
<sequence>MQSVKDFYRELAQGRLALAFQPVVWLPDANRVLYQEGLLRHVEQPGNGVYPFAMLERHQVMRELDRSVLGCVIERLLEDEHLRLGCNISAQSAIIDPFWSATLAQLRDAPSVAARLVIEITESATPPSPEAAIEFVLCLRELGCRVAVDDFGAGLGTLEFIRQTRPDMVKIDQGYLQRARSEPNSVQTLKHLVQLCKTLAPCVIIEGIESEADRALATACGGEWGQGYLFGRPRLDRLGAPCRLSGVVAEPVVAG</sequence>
<organism evidence="2 3">
    <name type="scientific">Pseudomonas chlororaphis subsp. aureofaciens</name>
    <dbReference type="NCBI Taxonomy" id="587851"/>
    <lineage>
        <taxon>Bacteria</taxon>
        <taxon>Pseudomonadati</taxon>
        <taxon>Pseudomonadota</taxon>
        <taxon>Gammaproteobacteria</taxon>
        <taxon>Pseudomonadales</taxon>
        <taxon>Pseudomonadaceae</taxon>
        <taxon>Pseudomonas</taxon>
    </lineage>
</organism>
<dbReference type="Proteomes" id="UP000280455">
    <property type="component" value="Chromosome"/>
</dbReference>
<dbReference type="GO" id="GO:0071111">
    <property type="term" value="F:cyclic-guanylate-specific phosphodiesterase activity"/>
    <property type="evidence" value="ECO:0007669"/>
    <property type="project" value="InterPro"/>
</dbReference>
<name>A0AAD1E6H2_9PSED</name>
<dbReference type="CDD" id="cd01948">
    <property type="entry name" value="EAL"/>
    <property type="match status" value="1"/>
</dbReference>
<accession>A0AAD1E6H2</accession>